<keyword evidence="1" id="KW-1133">Transmembrane helix</keyword>
<organism evidence="2 3">
    <name type="scientific">Candidatus Komeilibacteria bacterium RIFCSPLOWO2_01_FULL_52_15</name>
    <dbReference type="NCBI Taxonomy" id="1798551"/>
    <lineage>
        <taxon>Bacteria</taxon>
        <taxon>Candidatus Komeiliibacteriota</taxon>
    </lineage>
</organism>
<keyword evidence="1" id="KW-0812">Transmembrane</keyword>
<reference evidence="2 3" key="1">
    <citation type="journal article" date="2016" name="Nat. Commun.">
        <title>Thousands of microbial genomes shed light on interconnected biogeochemical processes in an aquifer system.</title>
        <authorList>
            <person name="Anantharaman K."/>
            <person name="Brown C.T."/>
            <person name="Hug L.A."/>
            <person name="Sharon I."/>
            <person name="Castelle C.J."/>
            <person name="Probst A.J."/>
            <person name="Thomas B.C."/>
            <person name="Singh A."/>
            <person name="Wilkins M.J."/>
            <person name="Karaoz U."/>
            <person name="Brodie E.L."/>
            <person name="Williams K.H."/>
            <person name="Hubbard S.S."/>
            <person name="Banfield J.F."/>
        </authorList>
    </citation>
    <scope>NUCLEOTIDE SEQUENCE [LARGE SCALE GENOMIC DNA]</scope>
</reference>
<comment type="caution">
    <text evidence="2">The sequence shown here is derived from an EMBL/GenBank/DDBJ whole genome shotgun (WGS) entry which is preliminary data.</text>
</comment>
<protein>
    <submittedName>
        <fullName evidence="2">Uncharacterized protein</fullName>
    </submittedName>
</protein>
<keyword evidence="1" id="KW-0472">Membrane</keyword>
<dbReference type="Proteomes" id="UP000178248">
    <property type="component" value="Unassembled WGS sequence"/>
</dbReference>
<evidence type="ECO:0000256" key="1">
    <source>
        <dbReference type="SAM" id="Phobius"/>
    </source>
</evidence>
<gene>
    <name evidence="2" type="ORF">A3B30_04280</name>
</gene>
<evidence type="ECO:0000313" key="3">
    <source>
        <dbReference type="Proteomes" id="UP000178248"/>
    </source>
</evidence>
<dbReference type="AlphaFoldDB" id="A0A1G2BRU4"/>
<proteinExistence type="predicted"/>
<dbReference type="EMBL" id="MHKM01000027">
    <property type="protein sequence ID" value="OGY91100.1"/>
    <property type="molecule type" value="Genomic_DNA"/>
</dbReference>
<feature type="transmembrane region" description="Helical" evidence="1">
    <location>
        <begin position="21"/>
        <end position="43"/>
    </location>
</feature>
<sequence>MLNRQMFPADFEKRVGGRNARLVYGIGIACGIVVVIALLYVFFGGKSVSVPFLKRQETPEQKADRLSLMNILNRFTISEAVSGSSATSTPSVATARRQHIQQTVTELENLDTDGELRSIQQKLIQYFHDWDAALAIGGNTGVIRKGFLALGDQYSWLSTLSWLIVLNRL</sequence>
<evidence type="ECO:0000313" key="2">
    <source>
        <dbReference type="EMBL" id="OGY91100.1"/>
    </source>
</evidence>
<name>A0A1G2BRU4_9BACT</name>
<dbReference type="STRING" id="1798551.A3B30_04280"/>
<accession>A0A1G2BRU4</accession>